<feature type="transmembrane region" description="Helical" evidence="7">
    <location>
        <begin position="895"/>
        <end position="921"/>
    </location>
</feature>
<dbReference type="InterPro" id="IPR050250">
    <property type="entry name" value="Macrolide_Exporter_MacB"/>
</dbReference>
<keyword evidence="10" id="KW-1185">Reference proteome</keyword>
<feature type="transmembrane region" description="Helical" evidence="7">
    <location>
        <begin position="566"/>
        <end position="587"/>
    </location>
</feature>
<evidence type="ECO:0000313" key="10">
    <source>
        <dbReference type="Proteomes" id="UP000324678"/>
    </source>
</evidence>
<evidence type="ECO:0000256" key="2">
    <source>
        <dbReference type="ARBA" id="ARBA00022475"/>
    </source>
</evidence>
<keyword evidence="3 7" id="KW-0812">Transmembrane</keyword>
<dbReference type="Pfam" id="PF02687">
    <property type="entry name" value="FtsX"/>
    <property type="match status" value="1"/>
</dbReference>
<keyword evidence="5 7" id="KW-0472">Membrane</keyword>
<evidence type="ECO:0000256" key="6">
    <source>
        <dbReference type="SAM" id="MobiDB-lite"/>
    </source>
</evidence>
<reference evidence="9 10" key="1">
    <citation type="submission" date="2019-09" db="EMBL/GenBank/DDBJ databases">
        <title>Genome sequencing of strain KACC 19306.</title>
        <authorList>
            <person name="Heo J."/>
            <person name="Kim S.-J."/>
            <person name="Kim J.-S."/>
            <person name="Hong S.-B."/>
            <person name="Kwon S.-W."/>
        </authorList>
    </citation>
    <scope>NUCLEOTIDE SEQUENCE [LARGE SCALE GENOMIC DNA]</scope>
    <source>
        <strain evidence="9 10">KACC 19306</strain>
    </source>
</reference>
<sequence length="936" mass="95651">MSTSTRHSRRSSAGLRWRAFAAAPVASVSLAVLVAGAALLAVAAPRVVEQLHTSALDARLNATSAYELDLQTATRDRPQLGPPSAPTTLSPDVDAVWGGQQERLIAMRDALPDPLRGTIGDPIALVTVNPQVAAVPGAAPSSPVYRIEIAADPHLAEHVALVDGAWPAVPTAPPPAPPAPTPQPGEFLFVDTTPEPLPEPLDLVLDADVADDLSWSAGEVREITAPNGTLAVRLTGTFEPADASAGLWSHLPTSLHASVVDDGLGPPEYTATAFIDPLAWPVIADQPLAITLSAWLPIDTGAIRSNDSTDLEAQVDEFESTGHALGDGSWTGNYATVGQVSFASGLPPHLAAQRAESTAVDAVLATVASGPIGVLVAVIVLGARVVFERRRAGLELAAARGASTAWLRGALGGEGLAIGVPAALVGGAVAIVLTSAQSAWGGWLVAAVFALAPAVLLTTAAPALTPLRRARADLGRRPSRLRWVWEALVIVVTAVAVGLLLARGPTAAGVDPLLAAVPLLIALSGCVVVLRCYPLPLAAVVRRAKAGRGLVAFLGSARALRDPSAGLVPVLAVVVGVAVAVSSAITLTTVRAGAASASDAAIGADASVAGVPLTKAQLEAMRSTPGVEAIAPVYSTSPVYLELDGRNRPTTFIVIDVAEVSAVQAGRDEVLDLPPELAREVGDDEPLPVLTSDSVAEQIADADRADIDDTELELLGTAAGRTAFSPRPNWILVDRVNAKPFTATLVPRTVLVRFDPDADAGAVTTALGEIAGPGASVRTPDELTADLLDRPNARGLETGLVLAIALTSLLTALALVLALVVGRPARERLLPLLATLGLRRRGERGLVAWELGPMTVAAVVVGAVLGIGMPHVVLAGIDLGSFTGGDRQPAITIDWALVAAVLAGAVVVAAAGAWAASTLGGRVGAARALRKEEEEG</sequence>
<dbReference type="PANTHER" id="PTHR30572:SF17">
    <property type="entry name" value="ABC3 TRANSPORTER PERMEASE PROTEIN DOMAIN-CONTAINING PROTEIN"/>
    <property type="match status" value="1"/>
</dbReference>
<dbReference type="EMBL" id="CP043505">
    <property type="protein sequence ID" value="QEO15245.1"/>
    <property type="molecule type" value="Genomic_DNA"/>
</dbReference>
<dbReference type="AlphaFoldDB" id="A0A5C1YI97"/>
<dbReference type="GO" id="GO:0022857">
    <property type="term" value="F:transmembrane transporter activity"/>
    <property type="evidence" value="ECO:0007669"/>
    <property type="project" value="TreeGrafter"/>
</dbReference>
<evidence type="ECO:0000256" key="1">
    <source>
        <dbReference type="ARBA" id="ARBA00004651"/>
    </source>
</evidence>
<protein>
    <submittedName>
        <fullName evidence="9">FtsX-like permease family protein</fullName>
    </submittedName>
</protein>
<evidence type="ECO:0000313" key="9">
    <source>
        <dbReference type="EMBL" id="QEO15245.1"/>
    </source>
</evidence>
<feature type="transmembrane region" description="Helical" evidence="7">
    <location>
        <begin position="846"/>
        <end position="875"/>
    </location>
</feature>
<feature type="transmembrane region" description="Helical" evidence="7">
    <location>
        <begin position="800"/>
        <end position="825"/>
    </location>
</feature>
<comment type="subcellular location">
    <subcellularLocation>
        <location evidence="1">Cell membrane</location>
        <topology evidence="1">Multi-pass membrane protein</topology>
    </subcellularLocation>
</comment>
<dbReference type="OrthoDB" id="3719151at2"/>
<keyword evidence="4 7" id="KW-1133">Transmembrane helix</keyword>
<feature type="transmembrane region" description="Helical" evidence="7">
    <location>
        <begin position="416"/>
        <end position="436"/>
    </location>
</feature>
<name>A0A5C1YI97_9MICO</name>
<feature type="transmembrane region" description="Helical" evidence="7">
    <location>
        <begin position="513"/>
        <end position="533"/>
    </location>
</feature>
<organism evidence="9 10">
    <name type="scientific">Agromyces intestinalis</name>
    <dbReference type="NCBI Taxonomy" id="2592652"/>
    <lineage>
        <taxon>Bacteria</taxon>
        <taxon>Bacillati</taxon>
        <taxon>Actinomycetota</taxon>
        <taxon>Actinomycetes</taxon>
        <taxon>Micrococcales</taxon>
        <taxon>Microbacteriaceae</taxon>
        <taxon>Agromyces</taxon>
    </lineage>
</organism>
<gene>
    <name evidence="9" type="ORF">FLP10_13040</name>
</gene>
<proteinExistence type="predicted"/>
<feature type="transmembrane region" description="Helical" evidence="7">
    <location>
        <begin position="483"/>
        <end position="501"/>
    </location>
</feature>
<accession>A0A5C1YI97</accession>
<feature type="transmembrane region" description="Helical" evidence="7">
    <location>
        <begin position="362"/>
        <end position="387"/>
    </location>
</feature>
<feature type="domain" description="ABC3 transporter permease C-terminal" evidence="8">
    <location>
        <begin position="802"/>
        <end position="917"/>
    </location>
</feature>
<keyword evidence="2" id="KW-1003">Cell membrane</keyword>
<dbReference type="GO" id="GO:0005886">
    <property type="term" value="C:plasma membrane"/>
    <property type="evidence" value="ECO:0007669"/>
    <property type="project" value="UniProtKB-SubCell"/>
</dbReference>
<feature type="region of interest" description="Disordered" evidence="6">
    <location>
        <begin position="73"/>
        <end position="93"/>
    </location>
</feature>
<evidence type="ECO:0000256" key="7">
    <source>
        <dbReference type="SAM" id="Phobius"/>
    </source>
</evidence>
<dbReference type="RefSeq" id="WP_149161259.1">
    <property type="nucleotide sequence ID" value="NZ_CP043505.1"/>
</dbReference>
<evidence type="ECO:0000256" key="4">
    <source>
        <dbReference type="ARBA" id="ARBA00022989"/>
    </source>
</evidence>
<evidence type="ECO:0000256" key="3">
    <source>
        <dbReference type="ARBA" id="ARBA00022692"/>
    </source>
</evidence>
<dbReference type="Proteomes" id="UP000324678">
    <property type="component" value="Chromosome"/>
</dbReference>
<dbReference type="PANTHER" id="PTHR30572">
    <property type="entry name" value="MEMBRANE COMPONENT OF TRANSPORTER-RELATED"/>
    <property type="match status" value="1"/>
</dbReference>
<feature type="transmembrane region" description="Helical" evidence="7">
    <location>
        <begin position="442"/>
        <end position="463"/>
    </location>
</feature>
<evidence type="ECO:0000259" key="8">
    <source>
        <dbReference type="Pfam" id="PF02687"/>
    </source>
</evidence>
<dbReference type="InterPro" id="IPR003838">
    <property type="entry name" value="ABC3_permease_C"/>
</dbReference>
<evidence type="ECO:0000256" key="5">
    <source>
        <dbReference type="ARBA" id="ARBA00023136"/>
    </source>
</evidence>
<dbReference type="KEGG" id="ail:FLP10_13040"/>